<accession>A0A3M7QCC0</accession>
<reference evidence="2 3" key="1">
    <citation type="journal article" date="2018" name="Sci. Rep.">
        <title>Genomic signatures of local adaptation to the degree of environmental predictability in rotifers.</title>
        <authorList>
            <person name="Franch-Gras L."/>
            <person name="Hahn C."/>
            <person name="Garcia-Roger E.M."/>
            <person name="Carmona M.J."/>
            <person name="Serra M."/>
            <person name="Gomez A."/>
        </authorList>
    </citation>
    <scope>NUCLEOTIDE SEQUENCE [LARGE SCALE GENOMIC DNA]</scope>
    <source>
        <strain evidence="2">HYR1</strain>
    </source>
</reference>
<dbReference type="Proteomes" id="UP000276133">
    <property type="component" value="Unassembled WGS sequence"/>
</dbReference>
<sequence length="126" mass="14223">MINETNKLTKKIQNHETTNQAGQKQNLPQTVTSQTQNQYPDNQTYATQVTKPLTQHNRSQTIKQNSNSQNTNTNESSNTSTSEYKTIITRIIANLSTLITLESIDTSSLDQINKAIENLISRIQNE</sequence>
<feature type="compositionally biased region" description="Polar residues" evidence="1">
    <location>
        <begin position="15"/>
        <end position="63"/>
    </location>
</feature>
<protein>
    <submittedName>
        <fullName evidence="2">Uncharacterized protein</fullName>
    </submittedName>
</protein>
<proteinExistence type="predicted"/>
<organism evidence="2 3">
    <name type="scientific">Brachionus plicatilis</name>
    <name type="common">Marine rotifer</name>
    <name type="synonym">Brachionus muelleri</name>
    <dbReference type="NCBI Taxonomy" id="10195"/>
    <lineage>
        <taxon>Eukaryota</taxon>
        <taxon>Metazoa</taxon>
        <taxon>Spiralia</taxon>
        <taxon>Gnathifera</taxon>
        <taxon>Rotifera</taxon>
        <taxon>Eurotatoria</taxon>
        <taxon>Monogononta</taxon>
        <taxon>Pseudotrocha</taxon>
        <taxon>Ploima</taxon>
        <taxon>Brachionidae</taxon>
        <taxon>Brachionus</taxon>
    </lineage>
</organism>
<comment type="caution">
    <text evidence="2">The sequence shown here is derived from an EMBL/GenBank/DDBJ whole genome shotgun (WGS) entry which is preliminary data.</text>
</comment>
<name>A0A3M7QCC0_BRAPC</name>
<evidence type="ECO:0000313" key="3">
    <source>
        <dbReference type="Proteomes" id="UP000276133"/>
    </source>
</evidence>
<feature type="region of interest" description="Disordered" evidence="1">
    <location>
        <begin position="1"/>
        <end position="83"/>
    </location>
</feature>
<gene>
    <name evidence="2" type="ORF">BpHYR1_041765</name>
</gene>
<feature type="compositionally biased region" description="Low complexity" evidence="1">
    <location>
        <begin position="64"/>
        <end position="83"/>
    </location>
</feature>
<keyword evidence="3" id="KW-1185">Reference proteome</keyword>
<evidence type="ECO:0000313" key="2">
    <source>
        <dbReference type="EMBL" id="RNA08598.1"/>
    </source>
</evidence>
<evidence type="ECO:0000256" key="1">
    <source>
        <dbReference type="SAM" id="MobiDB-lite"/>
    </source>
</evidence>
<dbReference type="AlphaFoldDB" id="A0A3M7QCC0"/>
<dbReference type="EMBL" id="REGN01006691">
    <property type="protein sequence ID" value="RNA08598.1"/>
    <property type="molecule type" value="Genomic_DNA"/>
</dbReference>